<keyword evidence="5" id="KW-1185">Reference proteome</keyword>
<feature type="region of interest" description="Disordered" evidence="1">
    <location>
        <begin position="11"/>
        <end position="32"/>
    </location>
</feature>
<dbReference type="Proteomes" id="UP001347174">
    <property type="component" value="Chromosome"/>
</dbReference>
<protein>
    <submittedName>
        <fullName evidence="4">DUF6708 domain-containing protein</fullName>
    </submittedName>
</protein>
<keyword evidence="2" id="KW-0472">Membrane</keyword>
<organism evidence="4 5">
    <name type="scientific">Pseudomonas khavaziana</name>
    <dbReference type="NCBI Taxonomy" id="2842351"/>
    <lineage>
        <taxon>Bacteria</taxon>
        <taxon>Pseudomonadati</taxon>
        <taxon>Pseudomonadota</taxon>
        <taxon>Gammaproteobacteria</taxon>
        <taxon>Pseudomonadales</taxon>
        <taxon>Pseudomonadaceae</taxon>
        <taxon>Pseudomonas</taxon>
    </lineage>
</organism>
<gene>
    <name evidence="4" type="ORF">QYQ93_11090</name>
</gene>
<evidence type="ECO:0000256" key="2">
    <source>
        <dbReference type="SAM" id="Phobius"/>
    </source>
</evidence>
<name>A0ABZ2DK72_9PSED</name>
<dbReference type="Pfam" id="PF20455">
    <property type="entry name" value="DUF6708"/>
    <property type="match status" value="1"/>
</dbReference>
<dbReference type="EMBL" id="CP129946">
    <property type="protein sequence ID" value="WWA78745.1"/>
    <property type="molecule type" value="Genomic_DNA"/>
</dbReference>
<keyword evidence="2" id="KW-1133">Transmembrane helix</keyword>
<feature type="domain" description="DUF6708" evidence="3">
    <location>
        <begin position="105"/>
        <end position="257"/>
    </location>
</feature>
<accession>A0ABZ2DK72</accession>
<sequence length="257" mass="29231">MVFKTPLLDKPAPGWKHDLPGPNESPSNEPYPPVLSNPPNHADHVYLELARATVRTRGVGVWIAPFIFMMSMAFPISLIMFVVTEQSAPPLVLIFFGPIGFITGIWLGVYAWRMDVAPPRDEPIRFNRFRRKVYVYRFHHDGLRPFSRTAWGVRAEACSVYGPMGSGGLIETVTLAVVKPGTHQVIDRFHFAHEIQQGEMYWAMAQLFMQQGPQALPTFPRPPRDWNNEDVTFNLARRLAPKVRWPAELDLESRSAP</sequence>
<reference evidence="4 5" key="1">
    <citation type="submission" date="2023-07" db="EMBL/GenBank/DDBJ databases">
        <title>Plant endophyte Pseudomonas khavaziana can be used to control wheat stem rot.</title>
        <authorList>
            <person name="Guo S."/>
            <person name="Shen X."/>
        </authorList>
    </citation>
    <scope>NUCLEOTIDE SEQUENCE [LARGE SCALE GENOMIC DNA]</scope>
    <source>
        <strain evidence="4 5">SR9</strain>
    </source>
</reference>
<dbReference type="RefSeq" id="WP_338476904.1">
    <property type="nucleotide sequence ID" value="NZ_CP129946.1"/>
</dbReference>
<evidence type="ECO:0000256" key="1">
    <source>
        <dbReference type="SAM" id="MobiDB-lite"/>
    </source>
</evidence>
<feature type="transmembrane region" description="Helical" evidence="2">
    <location>
        <begin position="90"/>
        <end position="112"/>
    </location>
</feature>
<proteinExistence type="predicted"/>
<evidence type="ECO:0000313" key="5">
    <source>
        <dbReference type="Proteomes" id="UP001347174"/>
    </source>
</evidence>
<evidence type="ECO:0000259" key="3">
    <source>
        <dbReference type="Pfam" id="PF20455"/>
    </source>
</evidence>
<feature type="transmembrane region" description="Helical" evidence="2">
    <location>
        <begin position="59"/>
        <end position="84"/>
    </location>
</feature>
<dbReference type="InterPro" id="IPR046554">
    <property type="entry name" value="DUF6708"/>
</dbReference>
<keyword evidence="2" id="KW-0812">Transmembrane</keyword>
<evidence type="ECO:0000313" key="4">
    <source>
        <dbReference type="EMBL" id="WWA78745.1"/>
    </source>
</evidence>